<reference evidence="13 14" key="1">
    <citation type="submission" date="2019-02" db="EMBL/GenBank/DDBJ databases">
        <title>Deep-cultivation of Planctomycetes and their phenomic and genomic characterization uncovers novel biology.</title>
        <authorList>
            <person name="Wiegand S."/>
            <person name="Jogler M."/>
            <person name="Boedeker C."/>
            <person name="Pinto D."/>
            <person name="Vollmers J."/>
            <person name="Rivas-Marin E."/>
            <person name="Kohn T."/>
            <person name="Peeters S.H."/>
            <person name="Heuer A."/>
            <person name="Rast P."/>
            <person name="Oberbeckmann S."/>
            <person name="Bunk B."/>
            <person name="Jeske O."/>
            <person name="Meyerdierks A."/>
            <person name="Storesund J.E."/>
            <person name="Kallscheuer N."/>
            <person name="Luecker S."/>
            <person name="Lage O.M."/>
            <person name="Pohl T."/>
            <person name="Merkel B.J."/>
            <person name="Hornburger P."/>
            <person name="Mueller R.-W."/>
            <person name="Bruemmer F."/>
            <person name="Labrenz M."/>
            <person name="Spormann A.M."/>
            <person name="Op den Camp H."/>
            <person name="Overmann J."/>
            <person name="Amann R."/>
            <person name="Jetten M.S.M."/>
            <person name="Mascher T."/>
            <person name="Medema M.H."/>
            <person name="Devos D.P."/>
            <person name="Kaster A.-K."/>
            <person name="Ovreas L."/>
            <person name="Rohde M."/>
            <person name="Galperin M.Y."/>
            <person name="Jogler C."/>
        </authorList>
    </citation>
    <scope>NUCLEOTIDE SEQUENCE [LARGE SCALE GENOMIC DNA]</scope>
    <source>
        <strain evidence="13 14">Pan153</strain>
    </source>
</reference>
<feature type="transmembrane region" description="Helical" evidence="11">
    <location>
        <begin position="97"/>
        <end position="120"/>
    </location>
</feature>
<dbReference type="GO" id="GO:0006508">
    <property type="term" value="P:proteolysis"/>
    <property type="evidence" value="ECO:0007669"/>
    <property type="project" value="UniProtKB-KW"/>
</dbReference>
<evidence type="ECO:0000313" key="13">
    <source>
        <dbReference type="EMBL" id="QDV15447.1"/>
    </source>
</evidence>
<comment type="subcellular location">
    <subcellularLocation>
        <location evidence="2">Membrane</location>
        <topology evidence="2">Multi-pass membrane protein</topology>
    </subcellularLocation>
</comment>
<protein>
    <submittedName>
        <fullName evidence="13">Zinc metallopeptidase RseP</fullName>
    </submittedName>
</protein>
<evidence type="ECO:0000313" key="14">
    <source>
        <dbReference type="Proteomes" id="UP000320839"/>
    </source>
</evidence>
<evidence type="ECO:0000256" key="9">
    <source>
        <dbReference type="ARBA" id="ARBA00023049"/>
    </source>
</evidence>
<evidence type="ECO:0000259" key="12">
    <source>
        <dbReference type="Pfam" id="PF02163"/>
    </source>
</evidence>
<feature type="transmembrane region" description="Helical" evidence="11">
    <location>
        <begin position="181"/>
        <end position="198"/>
    </location>
</feature>
<evidence type="ECO:0000256" key="5">
    <source>
        <dbReference type="ARBA" id="ARBA00022692"/>
    </source>
</evidence>
<evidence type="ECO:0000256" key="6">
    <source>
        <dbReference type="ARBA" id="ARBA00022801"/>
    </source>
</evidence>
<sequence>MLLFLFTLLTIIAFQLIQLLYVVSSAVAGTLLGAKVEHCRVGMGPTLLRFQINDCEWSLGLLPTGASTKFANEEELLDETMFLTEDSPVKPFQALPWYSQALMILSGPCSSILAGLLLLWSATLFDGSHVVIAPVDGNFVTPSAVPNLGWEKSKADWQSNSELLQQTFVTFFIRVVTFQSLDGWGGFFGAMITCAAMLMDSPSGWFSCFGVICLGTGLLNLLPLPVLNGGYLLFLFLKLITRSELETFIERANNIGIVFILLVCARLIYADALWVYAQLFQ</sequence>
<proteinExistence type="inferred from homology"/>
<accession>A0A518FGH4</accession>
<keyword evidence="9" id="KW-0482">Metalloprotease</keyword>
<dbReference type="InterPro" id="IPR008915">
    <property type="entry name" value="Peptidase_M50"/>
</dbReference>
<keyword evidence="7" id="KW-0862">Zinc</keyword>
<keyword evidence="6" id="KW-0378">Hydrolase</keyword>
<feature type="domain" description="Peptidase M50" evidence="12">
    <location>
        <begin position="27"/>
        <end position="262"/>
    </location>
</feature>
<keyword evidence="8 11" id="KW-1133">Transmembrane helix</keyword>
<dbReference type="PANTHER" id="PTHR42837:SF2">
    <property type="entry name" value="MEMBRANE METALLOPROTEASE ARASP2, CHLOROPLASTIC-RELATED"/>
    <property type="match status" value="1"/>
</dbReference>
<feature type="transmembrane region" description="Helical" evidence="11">
    <location>
        <begin position="204"/>
        <end position="234"/>
    </location>
</feature>
<comment type="similarity">
    <text evidence="3">Belongs to the peptidase M50B family.</text>
</comment>
<evidence type="ECO:0000256" key="1">
    <source>
        <dbReference type="ARBA" id="ARBA00001947"/>
    </source>
</evidence>
<dbReference type="Pfam" id="PF02163">
    <property type="entry name" value="Peptidase_M50"/>
    <property type="match status" value="1"/>
</dbReference>
<comment type="cofactor">
    <cofactor evidence="1">
        <name>Zn(2+)</name>
        <dbReference type="ChEBI" id="CHEBI:29105"/>
    </cofactor>
</comment>
<dbReference type="Proteomes" id="UP000320839">
    <property type="component" value="Chromosome"/>
</dbReference>
<evidence type="ECO:0000256" key="11">
    <source>
        <dbReference type="SAM" id="Phobius"/>
    </source>
</evidence>
<evidence type="ECO:0000256" key="10">
    <source>
        <dbReference type="ARBA" id="ARBA00023136"/>
    </source>
</evidence>
<feature type="transmembrane region" description="Helical" evidence="11">
    <location>
        <begin position="255"/>
        <end position="277"/>
    </location>
</feature>
<evidence type="ECO:0000256" key="4">
    <source>
        <dbReference type="ARBA" id="ARBA00022670"/>
    </source>
</evidence>
<evidence type="ECO:0000256" key="8">
    <source>
        <dbReference type="ARBA" id="ARBA00022989"/>
    </source>
</evidence>
<dbReference type="GO" id="GO:0004222">
    <property type="term" value="F:metalloendopeptidase activity"/>
    <property type="evidence" value="ECO:0007669"/>
    <property type="project" value="InterPro"/>
</dbReference>
<evidence type="ECO:0000256" key="7">
    <source>
        <dbReference type="ARBA" id="ARBA00022833"/>
    </source>
</evidence>
<dbReference type="AlphaFoldDB" id="A0A518FGH4"/>
<evidence type="ECO:0000256" key="3">
    <source>
        <dbReference type="ARBA" id="ARBA00007931"/>
    </source>
</evidence>
<keyword evidence="5 11" id="KW-0812">Transmembrane</keyword>
<name>A0A518FGH4_9PLAN</name>
<dbReference type="EMBL" id="CP036317">
    <property type="protein sequence ID" value="QDV15447.1"/>
    <property type="molecule type" value="Genomic_DNA"/>
</dbReference>
<gene>
    <name evidence="13" type="ORF">Pan153_00610</name>
</gene>
<dbReference type="GO" id="GO:0016020">
    <property type="term" value="C:membrane"/>
    <property type="evidence" value="ECO:0007669"/>
    <property type="project" value="UniProtKB-SubCell"/>
</dbReference>
<dbReference type="InterPro" id="IPR004387">
    <property type="entry name" value="Pept_M50_Zn"/>
</dbReference>
<dbReference type="PANTHER" id="PTHR42837">
    <property type="entry name" value="REGULATOR OF SIGMA-E PROTEASE RSEP"/>
    <property type="match status" value="1"/>
</dbReference>
<evidence type="ECO:0000256" key="2">
    <source>
        <dbReference type="ARBA" id="ARBA00004141"/>
    </source>
</evidence>
<dbReference type="RefSeq" id="WP_145453458.1">
    <property type="nucleotide sequence ID" value="NZ_CP036317.1"/>
</dbReference>
<keyword evidence="4" id="KW-0645">Protease</keyword>
<keyword evidence="10 11" id="KW-0472">Membrane</keyword>
<organism evidence="13 14">
    <name type="scientific">Gimesia panareensis</name>
    <dbReference type="NCBI Taxonomy" id="2527978"/>
    <lineage>
        <taxon>Bacteria</taxon>
        <taxon>Pseudomonadati</taxon>
        <taxon>Planctomycetota</taxon>
        <taxon>Planctomycetia</taxon>
        <taxon>Planctomycetales</taxon>
        <taxon>Planctomycetaceae</taxon>
        <taxon>Gimesia</taxon>
    </lineage>
</organism>